<evidence type="ECO:0000313" key="1">
    <source>
        <dbReference type="EMBL" id="WBO24148.1"/>
    </source>
</evidence>
<dbReference type="Pfam" id="PF04364">
    <property type="entry name" value="DNA_pol3_chi"/>
    <property type="match status" value="1"/>
</dbReference>
<gene>
    <name evidence="1" type="ORF">PBT88_08595</name>
</gene>
<dbReference type="InterPro" id="IPR007459">
    <property type="entry name" value="DNA_pol3_chi"/>
</dbReference>
<proteinExistence type="predicted"/>
<dbReference type="InterPro" id="IPR036768">
    <property type="entry name" value="PolIII_chi_sf"/>
</dbReference>
<organism evidence="1 2">
    <name type="scientific">Sphingomonas abietis</name>
    <dbReference type="NCBI Taxonomy" id="3012344"/>
    <lineage>
        <taxon>Bacteria</taxon>
        <taxon>Pseudomonadati</taxon>
        <taxon>Pseudomonadota</taxon>
        <taxon>Alphaproteobacteria</taxon>
        <taxon>Sphingomonadales</taxon>
        <taxon>Sphingomonadaceae</taxon>
        <taxon>Sphingomonas</taxon>
    </lineage>
</organism>
<reference evidence="1 2" key="1">
    <citation type="submission" date="2022-12" db="EMBL/GenBank/DDBJ databases">
        <title>Sphingomonas abieness sp. nov., an endophytic bacterium isolated from Abies koreana.</title>
        <authorList>
            <person name="Jiang L."/>
            <person name="Lee J."/>
        </authorList>
    </citation>
    <scope>NUCLEOTIDE SEQUENCE [LARGE SCALE GENOMIC DNA]</scope>
    <source>
        <strain evidence="2">PAMB 00755</strain>
    </source>
</reference>
<dbReference type="EC" id="2.7.7.7" evidence="1"/>
<keyword evidence="1" id="KW-0808">Transferase</keyword>
<accession>A0ABY7NU18</accession>
<keyword evidence="1" id="KW-0548">Nucleotidyltransferase</keyword>
<sequence length="142" mass="15430">MQVDFYQLGRDPLVTVLASIAARVLAGGGRLLVVTGDDDQARAIDEGLWAGSIDGFLPHGRDGADQPVLIAESCDPANTARHVALVDGVWRDEACGFDRAFHFFDDGSIEAARAAWRGLRGRDGVESRYWKQDEGGRWGQMA</sequence>
<evidence type="ECO:0000313" key="2">
    <source>
        <dbReference type="Proteomes" id="UP001210865"/>
    </source>
</evidence>
<dbReference type="GO" id="GO:0003887">
    <property type="term" value="F:DNA-directed DNA polymerase activity"/>
    <property type="evidence" value="ECO:0007669"/>
    <property type="project" value="UniProtKB-EC"/>
</dbReference>
<protein>
    <submittedName>
        <fullName evidence="1">DNA polymerase III subunit chi</fullName>
        <ecNumber evidence="1">2.7.7.7</ecNumber>
    </submittedName>
</protein>
<keyword evidence="2" id="KW-1185">Reference proteome</keyword>
<dbReference type="EMBL" id="CP115174">
    <property type="protein sequence ID" value="WBO24148.1"/>
    <property type="molecule type" value="Genomic_DNA"/>
</dbReference>
<name>A0ABY7NU18_9SPHN</name>
<dbReference type="RefSeq" id="WP_270078777.1">
    <property type="nucleotide sequence ID" value="NZ_CP115174.1"/>
</dbReference>
<dbReference type="Proteomes" id="UP001210865">
    <property type="component" value="Chromosome"/>
</dbReference>
<dbReference type="SUPFAM" id="SSF102400">
    <property type="entry name" value="DNA polymerase III chi subunit"/>
    <property type="match status" value="1"/>
</dbReference>
<dbReference type="Gene3D" id="3.40.50.10110">
    <property type="entry name" value="DNA polymerase III subunit chi"/>
    <property type="match status" value="1"/>
</dbReference>